<name>A0A8S2NUX9_9BILA</name>
<dbReference type="EMBL" id="CAJOBI010006357">
    <property type="protein sequence ID" value="CAF4058202.1"/>
    <property type="molecule type" value="Genomic_DNA"/>
</dbReference>
<dbReference type="AlphaFoldDB" id="A0A8S2NUX9"/>
<evidence type="ECO:0000313" key="1">
    <source>
        <dbReference type="EMBL" id="CAF4013274.1"/>
    </source>
</evidence>
<sequence>KTGVYFKTPLSTLSSHGLNLLNANIKRFTALTSEAERYLVDRITTMKDWSQLSTCHGVLKYAHNGGVRTFEHLHCQEYVELMNLQSHFVDGALKKDCSSLENVLAQGATPDIIDGSYKVLHGILKMLNLLQKPQSLFNMDKPGLYEEAGRRFLVMKRDTKYASQQENRFVLLIQDSCGKGFKTVILKISANDVRLPSYIIHKSLQLYCQWCPKNLIKGTVYNVSSSGHIHSSSLNSTCSPVASTNSDSTKALSAIDAKYLFSKQSATSKIVKRLIKSPYGASVTHLDVFGENIMKQ</sequence>
<evidence type="ECO:0000313" key="3">
    <source>
        <dbReference type="Proteomes" id="UP000681967"/>
    </source>
</evidence>
<gene>
    <name evidence="1" type="ORF">BYL167_LOCUS14350</name>
    <name evidence="2" type="ORF">SMN809_LOCUS15033</name>
</gene>
<comment type="caution">
    <text evidence="1">The sequence shown here is derived from an EMBL/GenBank/DDBJ whole genome shotgun (WGS) entry which is preliminary data.</text>
</comment>
<feature type="non-terminal residue" evidence="1">
    <location>
        <position position="296"/>
    </location>
</feature>
<protein>
    <submittedName>
        <fullName evidence="1">Uncharacterized protein</fullName>
    </submittedName>
</protein>
<dbReference type="Proteomes" id="UP000681967">
    <property type="component" value="Unassembled WGS sequence"/>
</dbReference>
<dbReference type="EMBL" id="CAJOBH010005102">
    <property type="protein sequence ID" value="CAF4013274.1"/>
    <property type="molecule type" value="Genomic_DNA"/>
</dbReference>
<evidence type="ECO:0000313" key="2">
    <source>
        <dbReference type="EMBL" id="CAF4058202.1"/>
    </source>
</evidence>
<reference evidence="1" key="1">
    <citation type="submission" date="2021-02" db="EMBL/GenBank/DDBJ databases">
        <authorList>
            <person name="Nowell W R."/>
        </authorList>
    </citation>
    <scope>NUCLEOTIDE SEQUENCE</scope>
</reference>
<organism evidence="1 3">
    <name type="scientific">Rotaria magnacalcarata</name>
    <dbReference type="NCBI Taxonomy" id="392030"/>
    <lineage>
        <taxon>Eukaryota</taxon>
        <taxon>Metazoa</taxon>
        <taxon>Spiralia</taxon>
        <taxon>Gnathifera</taxon>
        <taxon>Rotifera</taxon>
        <taxon>Eurotatoria</taxon>
        <taxon>Bdelloidea</taxon>
        <taxon>Philodinida</taxon>
        <taxon>Philodinidae</taxon>
        <taxon>Rotaria</taxon>
    </lineage>
</organism>
<accession>A0A8S2NUX9</accession>
<dbReference type="Proteomes" id="UP000676336">
    <property type="component" value="Unassembled WGS sequence"/>
</dbReference>
<proteinExistence type="predicted"/>